<evidence type="ECO:0000256" key="4">
    <source>
        <dbReference type="ARBA" id="ARBA00011245"/>
    </source>
</evidence>
<name>C6CGK2_DICC1</name>
<protein>
    <recommendedName>
        <fullName evidence="8">Porphobilinogen deaminase</fullName>
        <shortName evidence="8">PBG</shortName>
        <ecNumber evidence="8">2.5.1.61</ecNumber>
    </recommendedName>
    <alternativeName>
        <fullName evidence="8">Hydroxymethylbilane synthase</fullName>
        <shortName evidence="8">HMBS</shortName>
    </alternativeName>
    <alternativeName>
        <fullName evidence="8">Pre-uroporphyrinogen synthase</fullName>
    </alternativeName>
</protein>
<evidence type="ECO:0000313" key="12">
    <source>
        <dbReference type="Proteomes" id="UP000002735"/>
    </source>
</evidence>
<dbReference type="PANTHER" id="PTHR11557:SF0">
    <property type="entry name" value="PORPHOBILINOGEN DEAMINASE"/>
    <property type="match status" value="1"/>
</dbReference>
<comment type="function">
    <text evidence="1 8">Tetrapolymerization of the monopyrrole PBG into the hydroxymethylbilane pre-uroporphyrinogen in several discrete steps.</text>
</comment>
<evidence type="ECO:0000256" key="2">
    <source>
        <dbReference type="ARBA" id="ARBA00004735"/>
    </source>
</evidence>
<evidence type="ECO:0000256" key="7">
    <source>
        <dbReference type="ARBA" id="ARBA00048169"/>
    </source>
</evidence>
<dbReference type="AlphaFoldDB" id="C6CGK2"/>
<dbReference type="PANTHER" id="PTHR11557">
    <property type="entry name" value="PORPHOBILINOGEN DEAMINASE"/>
    <property type="match status" value="1"/>
</dbReference>
<proteinExistence type="inferred from homology"/>
<dbReference type="Pfam" id="PF03900">
    <property type="entry name" value="Porphobil_deamC"/>
    <property type="match status" value="1"/>
</dbReference>
<dbReference type="Gene3D" id="3.40.190.10">
    <property type="entry name" value="Periplasmic binding protein-like II"/>
    <property type="match status" value="2"/>
</dbReference>
<evidence type="ECO:0000259" key="9">
    <source>
        <dbReference type="Pfam" id="PF01379"/>
    </source>
</evidence>
<comment type="catalytic activity">
    <reaction evidence="7 8">
        <text>4 porphobilinogen + H2O = hydroxymethylbilane + 4 NH4(+)</text>
        <dbReference type="Rhea" id="RHEA:13185"/>
        <dbReference type="ChEBI" id="CHEBI:15377"/>
        <dbReference type="ChEBI" id="CHEBI:28938"/>
        <dbReference type="ChEBI" id="CHEBI:57845"/>
        <dbReference type="ChEBI" id="CHEBI:58126"/>
        <dbReference type="EC" id="2.5.1.61"/>
    </reaction>
</comment>
<evidence type="ECO:0000256" key="8">
    <source>
        <dbReference type="HAMAP-Rule" id="MF_00260"/>
    </source>
</evidence>
<feature type="domain" description="Porphobilinogen deaminase C-terminal" evidence="10">
    <location>
        <begin position="236"/>
        <end position="305"/>
    </location>
</feature>
<dbReference type="InterPro" id="IPR022419">
    <property type="entry name" value="Porphobilin_deaminase_cofac_BS"/>
</dbReference>
<dbReference type="PROSITE" id="PS00533">
    <property type="entry name" value="PORPHOBILINOGEN_DEAM"/>
    <property type="match status" value="1"/>
</dbReference>
<dbReference type="Pfam" id="PF01379">
    <property type="entry name" value="Porphobil_deam"/>
    <property type="match status" value="1"/>
</dbReference>
<evidence type="ECO:0000259" key="10">
    <source>
        <dbReference type="Pfam" id="PF03900"/>
    </source>
</evidence>
<comment type="cofactor">
    <cofactor evidence="8">
        <name>dipyrromethane</name>
        <dbReference type="ChEBI" id="CHEBI:60342"/>
    </cofactor>
    <text evidence="8">Binds 1 dipyrromethane group covalently.</text>
</comment>
<comment type="subunit">
    <text evidence="4 8">Monomer.</text>
</comment>
<dbReference type="GO" id="GO:0005737">
    <property type="term" value="C:cytoplasm"/>
    <property type="evidence" value="ECO:0007669"/>
    <property type="project" value="UniProtKB-UniRule"/>
</dbReference>
<keyword evidence="6 8" id="KW-0627">Porphyrin biosynthesis</keyword>
<feature type="modified residue" description="S-(dipyrrolylmethanemethyl)cysteine" evidence="8">
    <location>
        <position position="252"/>
    </location>
</feature>
<comment type="similarity">
    <text evidence="3 8">Belongs to the HMBS family.</text>
</comment>
<dbReference type="FunFam" id="3.40.190.10:FF:000004">
    <property type="entry name" value="Porphobilinogen deaminase"/>
    <property type="match status" value="1"/>
</dbReference>
<dbReference type="Proteomes" id="UP000002735">
    <property type="component" value="Chromosome"/>
</dbReference>
<dbReference type="Gene3D" id="3.30.160.40">
    <property type="entry name" value="Porphobilinogen deaminase, C-terminal domain"/>
    <property type="match status" value="1"/>
</dbReference>
<dbReference type="HAMAP" id="MF_00260">
    <property type="entry name" value="Porphobil_deam"/>
    <property type="match status" value="1"/>
</dbReference>
<dbReference type="FunFam" id="3.30.160.40:FF:000002">
    <property type="entry name" value="Porphobilinogen deaminase"/>
    <property type="match status" value="1"/>
</dbReference>
<dbReference type="PRINTS" id="PR00151">
    <property type="entry name" value="PORPHBDMNASE"/>
</dbReference>
<sequence length="322" mass="35115">MDKKDQYGTSMVDTILRIATRQSPLALWQAHFVKQRLEDCHPGLQVELVPMVTRGDVLLDTPLAKVGGKGLFVKELELALLENRADIAVHSMKDVPVEFPEGLGLVTICERDDPRDAFVSNHYATLDDLPEGACVGTSSLRRQCQLRAYRPDLVVRDLRGNVGTRLSKLDNGDYDAIILAVAGLKRLGLAHRIRTALSPEQSLPAVGQGAVGVECRLDDARTRALLAPLNHEDTATRVLAERAMNTRLEGGCQVPIGSYAELQDETLYLRALVGAPDGSRIIYAERRGSRQDAETLGIALADELLERGARDILQSVYGGASS</sequence>
<comment type="pathway">
    <text evidence="2 8">Porphyrin-containing compound metabolism; protoporphyrin-IX biosynthesis; coproporphyrinogen-III from 5-aminolevulinate: step 2/4.</text>
</comment>
<dbReference type="EMBL" id="CP001655">
    <property type="protein sequence ID" value="ACT05072.1"/>
    <property type="molecule type" value="Genomic_DNA"/>
</dbReference>
<feature type="domain" description="Porphobilinogen deaminase N-terminal" evidence="9">
    <location>
        <begin position="16"/>
        <end position="223"/>
    </location>
</feature>
<dbReference type="GO" id="GO:0006782">
    <property type="term" value="P:protoporphyrinogen IX biosynthetic process"/>
    <property type="evidence" value="ECO:0007669"/>
    <property type="project" value="UniProtKB-UniRule"/>
</dbReference>
<comment type="miscellaneous">
    <text evidence="8">The porphobilinogen subunits are added to the dipyrromethane group.</text>
</comment>
<evidence type="ECO:0000256" key="3">
    <source>
        <dbReference type="ARBA" id="ARBA00005638"/>
    </source>
</evidence>
<evidence type="ECO:0000256" key="5">
    <source>
        <dbReference type="ARBA" id="ARBA00022679"/>
    </source>
</evidence>
<dbReference type="InterPro" id="IPR036803">
    <property type="entry name" value="Porphobilinogen_deaminase_C_sf"/>
</dbReference>
<dbReference type="CDD" id="cd13646">
    <property type="entry name" value="PBP2_EcHMBS_like"/>
    <property type="match status" value="1"/>
</dbReference>
<reference evidence="11 12" key="1">
    <citation type="submission" date="2009-06" db="EMBL/GenBank/DDBJ databases">
        <title>Complete sequence of Dickeya zeae Ech1591.</title>
        <authorList>
            <consortium name="US DOE Joint Genome Institute"/>
            <person name="Lucas S."/>
            <person name="Copeland A."/>
            <person name="Lapidus A."/>
            <person name="Glavina del Rio T."/>
            <person name="Tice H."/>
            <person name="Bruce D."/>
            <person name="Goodwin L."/>
            <person name="Pitluck S."/>
            <person name="Chertkov O."/>
            <person name="Brettin T."/>
            <person name="Detter J.C."/>
            <person name="Han C."/>
            <person name="Larimer F."/>
            <person name="Land M."/>
            <person name="Hauser L."/>
            <person name="Kyrpides N."/>
            <person name="Ovchinnikova G."/>
            <person name="Balakrishnan V."/>
            <person name="Glasner J."/>
            <person name="Perna N.T."/>
        </authorList>
    </citation>
    <scope>NUCLEOTIDE SEQUENCE [LARGE SCALE GENOMIC DNA]</scope>
    <source>
        <strain evidence="11 12">Ech1591</strain>
    </source>
</reference>
<gene>
    <name evidence="8" type="primary">hemC</name>
    <name evidence="11" type="ordered locus">Dd1591_0179</name>
</gene>
<dbReference type="InterPro" id="IPR022418">
    <property type="entry name" value="Porphobilinogen_deaminase_C"/>
</dbReference>
<dbReference type="eggNOG" id="COG0181">
    <property type="taxonomic scope" value="Bacteria"/>
</dbReference>
<dbReference type="InterPro" id="IPR022417">
    <property type="entry name" value="Porphobilin_deaminase_N"/>
</dbReference>
<dbReference type="InterPro" id="IPR000860">
    <property type="entry name" value="HemC"/>
</dbReference>
<dbReference type="GO" id="GO:0004418">
    <property type="term" value="F:hydroxymethylbilane synthase activity"/>
    <property type="evidence" value="ECO:0007669"/>
    <property type="project" value="UniProtKB-UniRule"/>
</dbReference>
<dbReference type="NCBIfam" id="TIGR00212">
    <property type="entry name" value="hemC"/>
    <property type="match status" value="1"/>
</dbReference>
<dbReference type="HOGENOM" id="CLU_019704_0_2_6"/>
<organism evidence="11 12">
    <name type="scientific">Dickeya chrysanthemi (strain Ech1591)</name>
    <name type="common">Dickeya zeae (strain Ech1591)</name>
    <dbReference type="NCBI Taxonomy" id="561229"/>
    <lineage>
        <taxon>Bacteria</taxon>
        <taxon>Pseudomonadati</taxon>
        <taxon>Pseudomonadota</taxon>
        <taxon>Gammaproteobacteria</taxon>
        <taxon>Enterobacterales</taxon>
        <taxon>Pectobacteriaceae</taxon>
        <taxon>Dickeya</taxon>
    </lineage>
</organism>
<dbReference type="SUPFAM" id="SSF53850">
    <property type="entry name" value="Periplasmic binding protein-like II"/>
    <property type="match status" value="1"/>
</dbReference>
<dbReference type="KEGG" id="dze:Dd1591_0179"/>
<evidence type="ECO:0000256" key="1">
    <source>
        <dbReference type="ARBA" id="ARBA00002869"/>
    </source>
</evidence>
<dbReference type="PIRSF" id="PIRSF001438">
    <property type="entry name" value="4pyrrol_synth_OHMeBilane_synth"/>
    <property type="match status" value="1"/>
</dbReference>
<dbReference type="UniPathway" id="UPA00251">
    <property type="reaction ID" value="UER00319"/>
</dbReference>
<evidence type="ECO:0000256" key="6">
    <source>
        <dbReference type="ARBA" id="ARBA00023244"/>
    </source>
</evidence>
<dbReference type="STRING" id="561229.Dd1591_0179"/>
<evidence type="ECO:0000313" key="11">
    <source>
        <dbReference type="EMBL" id="ACT05072.1"/>
    </source>
</evidence>
<dbReference type="EC" id="2.5.1.61" evidence="8"/>
<dbReference type="FunFam" id="3.40.190.10:FF:000005">
    <property type="entry name" value="Porphobilinogen deaminase"/>
    <property type="match status" value="1"/>
</dbReference>
<dbReference type="SUPFAM" id="SSF54782">
    <property type="entry name" value="Porphobilinogen deaminase (hydroxymethylbilane synthase), C-terminal domain"/>
    <property type="match status" value="1"/>
</dbReference>
<accession>C6CGK2</accession>
<keyword evidence="5 8" id="KW-0808">Transferase</keyword>